<dbReference type="EMBL" id="KZ679008">
    <property type="protein sequence ID" value="PSS23218.1"/>
    <property type="molecule type" value="Genomic_DNA"/>
</dbReference>
<dbReference type="Proteomes" id="UP000241818">
    <property type="component" value="Unassembled WGS sequence"/>
</dbReference>
<dbReference type="PANTHER" id="PTHR33112">
    <property type="entry name" value="DOMAIN PROTEIN, PUTATIVE-RELATED"/>
    <property type="match status" value="1"/>
</dbReference>
<evidence type="ECO:0000313" key="3">
    <source>
        <dbReference type="EMBL" id="PSS23218.1"/>
    </source>
</evidence>
<dbReference type="Pfam" id="PF06985">
    <property type="entry name" value="HET"/>
    <property type="match status" value="1"/>
</dbReference>
<evidence type="ECO:0000259" key="2">
    <source>
        <dbReference type="Pfam" id="PF06985"/>
    </source>
</evidence>
<feature type="domain" description="Heterokaryon incompatibility" evidence="2">
    <location>
        <begin position="136"/>
        <end position="276"/>
    </location>
</feature>
<dbReference type="InterPro" id="IPR010730">
    <property type="entry name" value="HET"/>
</dbReference>
<organism evidence="3 4">
    <name type="scientific">Amorphotheca resinae ATCC 22711</name>
    <dbReference type="NCBI Taxonomy" id="857342"/>
    <lineage>
        <taxon>Eukaryota</taxon>
        <taxon>Fungi</taxon>
        <taxon>Dikarya</taxon>
        <taxon>Ascomycota</taxon>
        <taxon>Pezizomycotina</taxon>
        <taxon>Leotiomycetes</taxon>
        <taxon>Helotiales</taxon>
        <taxon>Amorphothecaceae</taxon>
        <taxon>Amorphotheca</taxon>
    </lineage>
</organism>
<sequence length="677" mass="76861">MAPARSYLGHKLRSLSRKLLRRADPAQKGTALGVADENDDDGESVQDVPRRDEEVMDENDDDGENLQDVPDFLKKSLDPHWIDIEMMGYWLQKCETEHGDKCCNPLGLDMSSLGRPELLIDIRKKCLVAAEPGYRYSCLSYVWGGATTLKAEKGNIDSLMQDRALERYREEIPRTVRDTIGLVDQLGIPYLWVDSLCIVQDDTEAKGSQIRAMAGIYAKAYVTIIAGNGWDANHGLRGIQGVTEPRQLSPFLKNSFRDNLQPYSGIWYSRGWTFQEMIFSPRKIMFQYRLAIWECSENSWHEASLSKASTLPGVAQIHTSINRWASQVQFSALPDVKQYVDMAYEFATRKLTYPQDAWNAISSLLSVMSSSFVGGFISGLPEMFLNEALLWQPREPMQRRVPTDADSLLPSWSWIGWEGEITKDEWVDHFSHLYLSRSLPPSSSREVVLQVRPLVKWFYGNTLQERLPAHVVGDNYIGHLADKSTLPVPADWSYDEDAQGFYHHDKNGRRTNEDPFNYPLPTASSPSPRLTPARYLFCHTTRGFFKINYQNFDWTPRQASLIIGLEDSTGNGVGALNLDLDLTDFTYPPYGTEYELVAIAAGSLIHDSYDMGEVSALLDWGNFVTRTGTPPSDPRIVDFYYVFWIGWKDGIAYRRGLGRVFKPAWDREATEIDLVLG</sequence>
<dbReference type="STRING" id="857342.A0A2T3B8K5"/>
<feature type="compositionally biased region" description="Acidic residues" evidence="1">
    <location>
        <begin position="54"/>
        <end position="65"/>
    </location>
</feature>
<reference evidence="3 4" key="1">
    <citation type="journal article" date="2018" name="New Phytol.">
        <title>Comparative genomics and transcriptomics depict ericoid mycorrhizal fungi as versatile saprotrophs and plant mutualists.</title>
        <authorList>
            <person name="Martino E."/>
            <person name="Morin E."/>
            <person name="Grelet G.A."/>
            <person name="Kuo A."/>
            <person name="Kohler A."/>
            <person name="Daghino S."/>
            <person name="Barry K.W."/>
            <person name="Cichocki N."/>
            <person name="Clum A."/>
            <person name="Dockter R.B."/>
            <person name="Hainaut M."/>
            <person name="Kuo R.C."/>
            <person name="LaButti K."/>
            <person name="Lindahl B.D."/>
            <person name="Lindquist E.A."/>
            <person name="Lipzen A."/>
            <person name="Khouja H.R."/>
            <person name="Magnuson J."/>
            <person name="Murat C."/>
            <person name="Ohm R.A."/>
            <person name="Singer S.W."/>
            <person name="Spatafora J.W."/>
            <person name="Wang M."/>
            <person name="Veneault-Fourrey C."/>
            <person name="Henrissat B."/>
            <person name="Grigoriev I.V."/>
            <person name="Martin F.M."/>
            <person name="Perotto S."/>
        </authorList>
    </citation>
    <scope>NUCLEOTIDE SEQUENCE [LARGE SCALE GENOMIC DNA]</scope>
    <source>
        <strain evidence="3 4">ATCC 22711</strain>
    </source>
</reference>
<feature type="compositionally biased region" description="Basic and acidic residues" evidence="1">
    <location>
        <begin position="503"/>
        <end position="513"/>
    </location>
</feature>
<name>A0A2T3B8K5_AMORE</name>
<dbReference type="InParanoid" id="A0A2T3B8K5"/>
<dbReference type="PANTHER" id="PTHR33112:SF12">
    <property type="entry name" value="HETEROKARYON INCOMPATIBILITY DOMAIN-CONTAINING PROTEIN"/>
    <property type="match status" value="1"/>
</dbReference>
<keyword evidence="4" id="KW-1185">Reference proteome</keyword>
<dbReference type="GeneID" id="36573435"/>
<dbReference type="AlphaFoldDB" id="A0A2T3B8K5"/>
<accession>A0A2T3B8K5</accession>
<feature type="region of interest" description="Disordered" evidence="1">
    <location>
        <begin position="22"/>
        <end position="69"/>
    </location>
</feature>
<evidence type="ECO:0000313" key="4">
    <source>
        <dbReference type="Proteomes" id="UP000241818"/>
    </source>
</evidence>
<dbReference type="OrthoDB" id="5135333at2759"/>
<dbReference type="RefSeq" id="XP_024723264.1">
    <property type="nucleotide sequence ID" value="XM_024865354.1"/>
</dbReference>
<gene>
    <name evidence="3" type="ORF">M430DRAFT_26144</name>
</gene>
<evidence type="ECO:0000256" key="1">
    <source>
        <dbReference type="SAM" id="MobiDB-lite"/>
    </source>
</evidence>
<protein>
    <recommendedName>
        <fullName evidence="2">Heterokaryon incompatibility domain-containing protein</fullName>
    </recommendedName>
</protein>
<feature type="region of interest" description="Disordered" evidence="1">
    <location>
        <begin position="503"/>
        <end position="525"/>
    </location>
</feature>
<proteinExistence type="predicted"/>